<dbReference type="Proteomes" id="UP000321083">
    <property type="component" value="Unassembled WGS sequence"/>
</dbReference>
<evidence type="ECO:0000256" key="2">
    <source>
        <dbReference type="ARBA" id="ARBA00022980"/>
    </source>
</evidence>
<sequence>MTVAVQKVVKPHNYEGMFLVDSGKFATDPDGVINDIMNVLKRAGAEVVAHRPWADGKLAYEINGMKKGLHYIVMFTMPGSGMKTLVRQSQLSETIIRQMVIRHPQSIFDANVSALTGAVPAQQEAPAPDAE</sequence>
<protein>
    <recommendedName>
        <fullName evidence="5 6">Small ribosomal subunit protein bS6</fullName>
    </recommendedName>
</protein>
<accession>A0A5C6M5D3</accession>
<dbReference type="GO" id="GO:0006412">
    <property type="term" value="P:translation"/>
    <property type="evidence" value="ECO:0007669"/>
    <property type="project" value="UniProtKB-UniRule"/>
</dbReference>
<dbReference type="GO" id="GO:1990904">
    <property type="term" value="C:ribonucleoprotein complex"/>
    <property type="evidence" value="ECO:0007669"/>
    <property type="project" value="UniProtKB-KW"/>
</dbReference>
<keyword evidence="6" id="KW-0694">RNA-binding</keyword>
<comment type="function">
    <text evidence="4 6">Binds together with bS18 to 16S ribosomal RNA.</text>
</comment>
<dbReference type="GO" id="GO:0019843">
    <property type="term" value="F:rRNA binding"/>
    <property type="evidence" value="ECO:0007669"/>
    <property type="project" value="UniProtKB-UniRule"/>
</dbReference>
<dbReference type="Gene3D" id="3.30.70.60">
    <property type="match status" value="1"/>
</dbReference>
<gene>
    <name evidence="6" type="primary">rpsF</name>
    <name evidence="7" type="ORF">E3A20_10300</name>
</gene>
<dbReference type="GO" id="GO:0005840">
    <property type="term" value="C:ribosome"/>
    <property type="evidence" value="ECO:0007669"/>
    <property type="project" value="UniProtKB-KW"/>
</dbReference>
<keyword evidence="6" id="KW-0699">rRNA-binding</keyword>
<dbReference type="InterPro" id="IPR000529">
    <property type="entry name" value="Ribosomal_bS6"/>
</dbReference>
<dbReference type="EMBL" id="SRHE01000166">
    <property type="protein sequence ID" value="TWW09838.1"/>
    <property type="molecule type" value="Genomic_DNA"/>
</dbReference>
<keyword evidence="3 6" id="KW-0687">Ribonucleoprotein</keyword>
<evidence type="ECO:0000256" key="1">
    <source>
        <dbReference type="ARBA" id="ARBA00009512"/>
    </source>
</evidence>
<dbReference type="GO" id="GO:0003735">
    <property type="term" value="F:structural constituent of ribosome"/>
    <property type="evidence" value="ECO:0007669"/>
    <property type="project" value="InterPro"/>
</dbReference>
<dbReference type="Pfam" id="PF01250">
    <property type="entry name" value="Ribosomal_S6"/>
    <property type="match status" value="1"/>
</dbReference>
<organism evidence="7 8">
    <name type="scientific">Planctomyces bekefii</name>
    <dbReference type="NCBI Taxonomy" id="1653850"/>
    <lineage>
        <taxon>Bacteria</taxon>
        <taxon>Pseudomonadati</taxon>
        <taxon>Planctomycetota</taxon>
        <taxon>Planctomycetia</taxon>
        <taxon>Planctomycetales</taxon>
        <taxon>Planctomycetaceae</taxon>
        <taxon>Planctomyces</taxon>
    </lineage>
</organism>
<comment type="similarity">
    <text evidence="1 6">Belongs to the bacterial ribosomal protein bS6 family.</text>
</comment>
<dbReference type="SUPFAM" id="SSF54995">
    <property type="entry name" value="Ribosomal protein S6"/>
    <property type="match status" value="1"/>
</dbReference>
<evidence type="ECO:0000313" key="8">
    <source>
        <dbReference type="Proteomes" id="UP000321083"/>
    </source>
</evidence>
<evidence type="ECO:0000256" key="6">
    <source>
        <dbReference type="HAMAP-Rule" id="MF_00360"/>
    </source>
</evidence>
<dbReference type="AlphaFoldDB" id="A0A5C6M5D3"/>
<dbReference type="InterPro" id="IPR035980">
    <property type="entry name" value="Ribosomal_bS6_sf"/>
</dbReference>
<name>A0A5C6M5D3_9PLAN</name>
<keyword evidence="2 6" id="KW-0689">Ribosomal protein</keyword>
<evidence type="ECO:0000313" key="7">
    <source>
        <dbReference type="EMBL" id="TWW09838.1"/>
    </source>
</evidence>
<comment type="caution">
    <text evidence="7">The sequence shown here is derived from an EMBL/GenBank/DDBJ whole genome shotgun (WGS) entry which is preliminary data.</text>
</comment>
<evidence type="ECO:0000256" key="3">
    <source>
        <dbReference type="ARBA" id="ARBA00023274"/>
    </source>
</evidence>
<dbReference type="NCBIfam" id="TIGR00166">
    <property type="entry name" value="S6"/>
    <property type="match status" value="1"/>
</dbReference>
<keyword evidence="8" id="KW-1185">Reference proteome</keyword>
<reference evidence="7 8" key="1">
    <citation type="submission" date="2019-08" db="EMBL/GenBank/DDBJ databases">
        <title>100 year-old enigma solved: identification of Planctomyces bekefii, the type genus and species of the phylum Planctomycetes.</title>
        <authorList>
            <person name="Svetlana D.N."/>
            <person name="Overmann J."/>
        </authorList>
    </citation>
    <scope>NUCLEOTIDE SEQUENCE [LARGE SCALE GENOMIC DNA]</scope>
    <source>
        <strain evidence="7">Phe10_nw2017</strain>
    </source>
</reference>
<dbReference type="InterPro" id="IPR014717">
    <property type="entry name" value="Transl_elong_EF1B/ribsomal_bS6"/>
</dbReference>
<dbReference type="CDD" id="cd00473">
    <property type="entry name" value="bS6"/>
    <property type="match status" value="1"/>
</dbReference>
<reference evidence="7 8" key="2">
    <citation type="submission" date="2019-08" db="EMBL/GenBank/DDBJ databases">
        <authorList>
            <person name="Henke P."/>
        </authorList>
    </citation>
    <scope>NUCLEOTIDE SEQUENCE [LARGE SCALE GENOMIC DNA]</scope>
    <source>
        <strain evidence="7">Phe10_nw2017</strain>
    </source>
</reference>
<evidence type="ECO:0000256" key="4">
    <source>
        <dbReference type="ARBA" id="ARBA00035104"/>
    </source>
</evidence>
<evidence type="ECO:0000256" key="5">
    <source>
        <dbReference type="ARBA" id="ARBA00035294"/>
    </source>
</evidence>
<dbReference type="HAMAP" id="MF_00360">
    <property type="entry name" value="Ribosomal_bS6"/>
    <property type="match status" value="1"/>
</dbReference>
<proteinExistence type="inferred from homology"/>
<dbReference type="InterPro" id="IPR020814">
    <property type="entry name" value="Ribosomal_S6_plastid/chlpt"/>
</dbReference>